<dbReference type="InterPro" id="IPR036388">
    <property type="entry name" value="WH-like_DNA-bd_sf"/>
</dbReference>
<dbReference type="GO" id="GO:0005829">
    <property type="term" value="C:cytosol"/>
    <property type="evidence" value="ECO:0007669"/>
    <property type="project" value="TreeGrafter"/>
</dbReference>
<dbReference type="EMBL" id="JACHXD010000010">
    <property type="protein sequence ID" value="MBB3120646.1"/>
    <property type="molecule type" value="Genomic_DNA"/>
</dbReference>
<proteinExistence type="predicted"/>
<evidence type="ECO:0000256" key="3">
    <source>
        <dbReference type="ARBA" id="ARBA00023163"/>
    </source>
</evidence>
<accession>A0A7W5BCL5</accession>
<comment type="caution">
    <text evidence="5">The sequence shown here is derived from an EMBL/GenBank/DDBJ whole genome shotgun (WGS) entry which is preliminary data.</text>
</comment>
<keyword evidence="2" id="KW-0238">DNA-binding</keyword>
<dbReference type="InterPro" id="IPR019888">
    <property type="entry name" value="Tscrpt_reg_AsnC-like"/>
</dbReference>
<evidence type="ECO:0000313" key="6">
    <source>
        <dbReference type="Proteomes" id="UP000541535"/>
    </source>
</evidence>
<dbReference type="PANTHER" id="PTHR30154">
    <property type="entry name" value="LEUCINE-RESPONSIVE REGULATORY PROTEIN"/>
    <property type="match status" value="1"/>
</dbReference>
<dbReference type="Gene3D" id="3.30.70.920">
    <property type="match status" value="1"/>
</dbReference>
<dbReference type="PANTHER" id="PTHR30154:SF34">
    <property type="entry name" value="TRANSCRIPTIONAL REGULATOR AZLB"/>
    <property type="match status" value="1"/>
</dbReference>
<dbReference type="SMART" id="SM00344">
    <property type="entry name" value="HTH_ASNC"/>
    <property type="match status" value="1"/>
</dbReference>
<evidence type="ECO:0000256" key="2">
    <source>
        <dbReference type="ARBA" id="ARBA00023125"/>
    </source>
</evidence>
<organism evidence="5 6">
    <name type="scientific">Pseudoduganella violacea</name>
    <dbReference type="NCBI Taxonomy" id="1715466"/>
    <lineage>
        <taxon>Bacteria</taxon>
        <taxon>Pseudomonadati</taxon>
        <taxon>Pseudomonadota</taxon>
        <taxon>Betaproteobacteria</taxon>
        <taxon>Burkholderiales</taxon>
        <taxon>Oxalobacteraceae</taxon>
        <taxon>Telluria group</taxon>
        <taxon>Pseudoduganella</taxon>
    </lineage>
</organism>
<evidence type="ECO:0000259" key="4">
    <source>
        <dbReference type="PROSITE" id="PS50956"/>
    </source>
</evidence>
<feature type="domain" description="HTH asnC-type" evidence="4">
    <location>
        <begin position="1"/>
        <end position="62"/>
    </location>
</feature>
<dbReference type="GO" id="GO:0043565">
    <property type="term" value="F:sequence-specific DNA binding"/>
    <property type="evidence" value="ECO:0007669"/>
    <property type="project" value="InterPro"/>
</dbReference>
<keyword evidence="1" id="KW-0805">Transcription regulation</keyword>
<evidence type="ECO:0000256" key="1">
    <source>
        <dbReference type="ARBA" id="ARBA00023015"/>
    </source>
</evidence>
<dbReference type="SUPFAM" id="SSF46785">
    <property type="entry name" value="Winged helix' DNA-binding domain"/>
    <property type="match status" value="1"/>
</dbReference>
<dbReference type="SUPFAM" id="SSF54909">
    <property type="entry name" value="Dimeric alpha+beta barrel"/>
    <property type="match status" value="1"/>
</dbReference>
<sequence length="146" mass="16025">MDQIDAKIAAILRNDARISYKEIAERIHLSANAVAERMRRMETAGVILGYHARLDPHALDLSLQAVIDVKMLPGVTAQAFEATLQTIPGVVEAVLMTGSFDYMVRVACANQEALVRLTENLRARGGVQDTNTRIMLRSLQIAAPLI</sequence>
<protein>
    <submittedName>
        <fullName evidence="5">Lrp/AsnC family leucine-responsive transcriptional regulator</fullName>
    </submittedName>
</protein>
<dbReference type="Proteomes" id="UP000541535">
    <property type="component" value="Unassembled WGS sequence"/>
</dbReference>
<reference evidence="5 6" key="1">
    <citation type="submission" date="2020-08" db="EMBL/GenBank/DDBJ databases">
        <title>Genomic Encyclopedia of Type Strains, Phase III (KMG-III): the genomes of soil and plant-associated and newly described type strains.</title>
        <authorList>
            <person name="Whitman W."/>
        </authorList>
    </citation>
    <scope>NUCLEOTIDE SEQUENCE [LARGE SCALE GENOMIC DNA]</scope>
    <source>
        <strain evidence="5 6">CECT 8897</strain>
    </source>
</reference>
<keyword evidence="6" id="KW-1185">Reference proteome</keyword>
<dbReference type="RefSeq" id="WP_183442409.1">
    <property type="nucleotide sequence ID" value="NZ_JACHXD010000010.1"/>
</dbReference>
<dbReference type="Gene3D" id="1.10.10.10">
    <property type="entry name" value="Winged helix-like DNA-binding domain superfamily/Winged helix DNA-binding domain"/>
    <property type="match status" value="1"/>
</dbReference>
<dbReference type="Pfam" id="PF01037">
    <property type="entry name" value="AsnC_trans_reg"/>
    <property type="match status" value="1"/>
</dbReference>
<dbReference type="PRINTS" id="PR00033">
    <property type="entry name" value="HTHASNC"/>
</dbReference>
<keyword evidence="3" id="KW-0804">Transcription</keyword>
<evidence type="ECO:0000313" key="5">
    <source>
        <dbReference type="EMBL" id="MBB3120646.1"/>
    </source>
</evidence>
<dbReference type="GO" id="GO:0043200">
    <property type="term" value="P:response to amino acid"/>
    <property type="evidence" value="ECO:0007669"/>
    <property type="project" value="TreeGrafter"/>
</dbReference>
<dbReference type="PROSITE" id="PS50956">
    <property type="entry name" value="HTH_ASNC_2"/>
    <property type="match status" value="1"/>
</dbReference>
<dbReference type="InterPro" id="IPR019887">
    <property type="entry name" value="Tscrpt_reg_AsnC/Lrp_C"/>
</dbReference>
<dbReference type="AlphaFoldDB" id="A0A7W5BCL5"/>
<dbReference type="InterPro" id="IPR036390">
    <property type="entry name" value="WH_DNA-bd_sf"/>
</dbReference>
<dbReference type="Pfam" id="PF13404">
    <property type="entry name" value="HTH_AsnC-type"/>
    <property type="match status" value="1"/>
</dbReference>
<gene>
    <name evidence="5" type="ORF">FHS03_003713</name>
</gene>
<name>A0A7W5BCL5_9BURK</name>
<dbReference type="InterPro" id="IPR000485">
    <property type="entry name" value="AsnC-type_HTH_dom"/>
</dbReference>
<dbReference type="InterPro" id="IPR011008">
    <property type="entry name" value="Dimeric_a/b-barrel"/>
</dbReference>